<gene>
    <name evidence="1" type="ORF">H5410_015393</name>
</gene>
<sequence length="73" mass="8652">MKPTMENIEHVFYSGEFAQTIWQRSKCCSKYDSESSSINRFNILITFNIFQVIKARFKSILSESWEDVCLIFD</sequence>
<comment type="caution">
    <text evidence="1">The sequence shown here is derived from an EMBL/GenBank/DDBJ whole genome shotgun (WGS) entry which is preliminary data.</text>
</comment>
<dbReference type="Proteomes" id="UP000824120">
    <property type="component" value="Chromosome 3"/>
</dbReference>
<dbReference type="AlphaFoldDB" id="A0A9J5ZTM7"/>
<accession>A0A9J5ZTM7</accession>
<organism evidence="1 2">
    <name type="scientific">Solanum commersonii</name>
    <name type="common">Commerson's wild potato</name>
    <name type="synonym">Commerson's nightshade</name>
    <dbReference type="NCBI Taxonomy" id="4109"/>
    <lineage>
        <taxon>Eukaryota</taxon>
        <taxon>Viridiplantae</taxon>
        <taxon>Streptophyta</taxon>
        <taxon>Embryophyta</taxon>
        <taxon>Tracheophyta</taxon>
        <taxon>Spermatophyta</taxon>
        <taxon>Magnoliopsida</taxon>
        <taxon>eudicotyledons</taxon>
        <taxon>Gunneridae</taxon>
        <taxon>Pentapetalae</taxon>
        <taxon>asterids</taxon>
        <taxon>lamiids</taxon>
        <taxon>Solanales</taxon>
        <taxon>Solanaceae</taxon>
        <taxon>Solanoideae</taxon>
        <taxon>Solaneae</taxon>
        <taxon>Solanum</taxon>
    </lineage>
</organism>
<evidence type="ECO:0000313" key="1">
    <source>
        <dbReference type="EMBL" id="KAG5615569.1"/>
    </source>
</evidence>
<evidence type="ECO:0000313" key="2">
    <source>
        <dbReference type="Proteomes" id="UP000824120"/>
    </source>
</evidence>
<protein>
    <submittedName>
        <fullName evidence="1">Uncharacterized protein</fullName>
    </submittedName>
</protein>
<name>A0A9J5ZTM7_SOLCO</name>
<reference evidence="1 2" key="1">
    <citation type="submission" date="2020-09" db="EMBL/GenBank/DDBJ databases">
        <title>De no assembly of potato wild relative species, Solanum commersonii.</title>
        <authorList>
            <person name="Cho K."/>
        </authorList>
    </citation>
    <scope>NUCLEOTIDE SEQUENCE [LARGE SCALE GENOMIC DNA]</scope>
    <source>
        <strain evidence="1">LZ3.2</strain>
        <tissue evidence="1">Leaf</tissue>
    </source>
</reference>
<dbReference type="EMBL" id="JACXVP010000003">
    <property type="protein sequence ID" value="KAG5615569.1"/>
    <property type="molecule type" value="Genomic_DNA"/>
</dbReference>
<keyword evidence="2" id="KW-1185">Reference proteome</keyword>
<proteinExistence type="predicted"/>